<accession>A0A7R9GY81</accession>
<gene>
    <name evidence="6" type="ORF">TCEB3V08_LOCUS5879</name>
</gene>
<dbReference type="PRINTS" id="PR00401">
    <property type="entry name" value="SH2DOMAIN"/>
</dbReference>
<feature type="region of interest" description="Disordered" evidence="4">
    <location>
        <begin position="280"/>
        <end position="351"/>
    </location>
</feature>
<feature type="region of interest" description="Disordered" evidence="4">
    <location>
        <begin position="39"/>
        <end position="60"/>
    </location>
</feature>
<dbReference type="PANTHER" id="PTHR10872:SF2">
    <property type="entry name" value="LNK, ISOFORM D"/>
    <property type="match status" value="1"/>
</dbReference>
<proteinExistence type="inferred from homology"/>
<dbReference type="GO" id="GO:0005886">
    <property type="term" value="C:plasma membrane"/>
    <property type="evidence" value="ECO:0007669"/>
    <property type="project" value="TreeGrafter"/>
</dbReference>
<evidence type="ECO:0000259" key="5">
    <source>
        <dbReference type="PROSITE" id="PS50001"/>
    </source>
</evidence>
<evidence type="ECO:0000256" key="1">
    <source>
        <dbReference type="ARBA" id="ARBA00010220"/>
    </source>
</evidence>
<evidence type="ECO:0000313" key="6">
    <source>
        <dbReference type="EMBL" id="CAD7401159.1"/>
    </source>
</evidence>
<dbReference type="Gene3D" id="3.30.505.10">
    <property type="entry name" value="SH2 domain"/>
    <property type="match status" value="1"/>
</dbReference>
<dbReference type="EMBL" id="OC318247">
    <property type="protein sequence ID" value="CAD7401159.1"/>
    <property type="molecule type" value="Genomic_DNA"/>
</dbReference>
<keyword evidence="3" id="KW-0727">SH2 domain</keyword>
<evidence type="ECO:0000256" key="2">
    <source>
        <dbReference type="ARBA" id="ARBA00022553"/>
    </source>
</evidence>
<sequence>MKFILVLEVGFRGLLTSGCSDGDRTRLGAFVKLTGGDGSVDGTTGLEHPPELPPRVQPSRTGLETPGFRLSSNSNFELCTAQGQTPSSHIESVPCNWKGEEEVEEEEEENYIVSEEEKCSVKTYQFAVKSLKELQQFALQKSDSDMLIVISQAKVFVEIQAAKRTYNKVIVATYSLSTLKYNITAGYLRRSGQYTGTIVMSTIVQRLSVEHRLESGLRSSSIKQQLLEDRQLDYEKSVLISSSFEAAKKDVALLAFGHTGGTADLQSQILIKKKEKVVPRGGYSPETRVEEIEPTMREPYRSEVDPKPNREGLTSPKASRSENHSPFIPRVESHEKGSRPESHPPQRVEISPQVEVNERINNAIKINDQKGLQIAQTTLEAPGKQIEQKQDFDLSNALQEYPWFHGTLPRSDAAQLVLHDGTVGHGVFLVRQSETRKGEFVLTFNFQGRAKVELEEVNPHLHEGRVETHLGKTTPSLPDRDLNLDLSVLSSRAQLQLANYATEAVGLKGFAGRIVVRAQGDMGKKQEALRRVSHHLRMTLNDQCQCRVQHLWFPSIFDMLEHFRMHPIPLESGGTADVTLTEFVVAPLMYRGNLRPTTSGAGATVEVRRPPALLEPREFWEKCDCGLDWLPVSLPPLQYYFQPVDKNSLVCIRFGFSSTFHTTEAMLALRSEQTSKSRKKSQLPPVGQKDVNTHVVQLEKSNNGGET</sequence>
<feature type="domain" description="SH2" evidence="5">
    <location>
        <begin position="403"/>
        <end position="588"/>
    </location>
</feature>
<evidence type="ECO:0000256" key="4">
    <source>
        <dbReference type="SAM" id="MobiDB-lite"/>
    </source>
</evidence>
<evidence type="ECO:0000256" key="3">
    <source>
        <dbReference type="PROSITE-ProRule" id="PRU00191"/>
    </source>
</evidence>
<comment type="similarity">
    <text evidence="1">Belongs to the SH2B adapter family.</text>
</comment>
<keyword evidence="2" id="KW-0597">Phosphoprotein</keyword>
<organism evidence="6">
    <name type="scientific">Timema cristinae</name>
    <name type="common">Walking stick</name>
    <dbReference type="NCBI Taxonomy" id="61476"/>
    <lineage>
        <taxon>Eukaryota</taxon>
        <taxon>Metazoa</taxon>
        <taxon>Ecdysozoa</taxon>
        <taxon>Arthropoda</taxon>
        <taxon>Hexapoda</taxon>
        <taxon>Insecta</taxon>
        <taxon>Pterygota</taxon>
        <taxon>Neoptera</taxon>
        <taxon>Polyneoptera</taxon>
        <taxon>Phasmatodea</taxon>
        <taxon>Timematodea</taxon>
        <taxon>Timematoidea</taxon>
        <taxon>Timematidae</taxon>
        <taxon>Timema</taxon>
    </lineage>
</organism>
<dbReference type="SMART" id="SM00252">
    <property type="entry name" value="SH2"/>
    <property type="match status" value="1"/>
</dbReference>
<dbReference type="InterPro" id="IPR036860">
    <property type="entry name" value="SH2_dom_sf"/>
</dbReference>
<dbReference type="GO" id="GO:0005068">
    <property type="term" value="F:transmembrane receptor protein tyrosine kinase adaptor activity"/>
    <property type="evidence" value="ECO:0007669"/>
    <property type="project" value="TreeGrafter"/>
</dbReference>
<dbReference type="InterPro" id="IPR030523">
    <property type="entry name" value="SH2B"/>
</dbReference>
<feature type="region of interest" description="Disordered" evidence="4">
    <location>
        <begin position="671"/>
        <end position="707"/>
    </location>
</feature>
<dbReference type="AlphaFoldDB" id="A0A7R9GY81"/>
<dbReference type="Pfam" id="PF00017">
    <property type="entry name" value="SH2"/>
    <property type="match status" value="1"/>
</dbReference>
<feature type="compositionally biased region" description="Basic and acidic residues" evidence="4">
    <location>
        <begin position="331"/>
        <end position="346"/>
    </location>
</feature>
<dbReference type="PROSITE" id="PS50001">
    <property type="entry name" value="SH2"/>
    <property type="match status" value="1"/>
</dbReference>
<dbReference type="GO" id="GO:0035556">
    <property type="term" value="P:intracellular signal transduction"/>
    <property type="evidence" value="ECO:0007669"/>
    <property type="project" value="TreeGrafter"/>
</dbReference>
<dbReference type="SUPFAM" id="SSF55550">
    <property type="entry name" value="SH2 domain"/>
    <property type="match status" value="2"/>
</dbReference>
<name>A0A7R9GY81_TIMCR</name>
<reference evidence="6" key="1">
    <citation type="submission" date="2020-11" db="EMBL/GenBank/DDBJ databases">
        <authorList>
            <person name="Tran Van P."/>
        </authorList>
    </citation>
    <scope>NUCLEOTIDE SEQUENCE</scope>
</reference>
<dbReference type="PANTHER" id="PTHR10872">
    <property type="entry name" value="SH2B ADAPTER PROTEIN"/>
    <property type="match status" value="1"/>
</dbReference>
<protein>
    <recommendedName>
        <fullName evidence="5">SH2 domain-containing protein</fullName>
    </recommendedName>
</protein>
<feature type="compositionally biased region" description="Basic and acidic residues" evidence="4">
    <location>
        <begin position="287"/>
        <end position="310"/>
    </location>
</feature>
<dbReference type="InterPro" id="IPR000980">
    <property type="entry name" value="SH2"/>
</dbReference>